<feature type="region of interest" description="Disordered" evidence="1">
    <location>
        <begin position="13"/>
        <end position="52"/>
    </location>
</feature>
<organism evidence="2 3">
    <name type="scientific">Trifolium medium</name>
    <dbReference type="NCBI Taxonomy" id="97028"/>
    <lineage>
        <taxon>Eukaryota</taxon>
        <taxon>Viridiplantae</taxon>
        <taxon>Streptophyta</taxon>
        <taxon>Embryophyta</taxon>
        <taxon>Tracheophyta</taxon>
        <taxon>Spermatophyta</taxon>
        <taxon>Magnoliopsida</taxon>
        <taxon>eudicotyledons</taxon>
        <taxon>Gunneridae</taxon>
        <taxon>Pentapetalae</taxon>
        <taxon>rosids</taxon>
        <taxon>fabids</taxon>
        <taxon>Fabales</taxon>
        <taxon>Fabaceae</taxon>
        <taxon>Papilionoideae</taxon>
        <taxon>50 kb inversion clade</taxon>
        <taxon>NPAAA clade</taxon>
        <taxon>Hologalegina</taxon>
        <taxon>IRL clade</taxon>
        <taxon>Trifolieae</taxon>
        <taxon>Trifolium</taxon>
    </lineage>
</organism>
<dbReference type="AlphaFoldDB" id="A0A392RGR1"/>
<evidence type="ECO:0000313" key="2">
    <source>
        <dbReference type="EMBL" id="MCI35761.1"/>
    </source>
</evidence>
<feature type="non-terminal residue" evidence="2">
    <location>
        <position position="1"/>
    </location>
</feature>
<dbReference type="Proteomes" id="UP000265520">
    <property type="component" value="Unassembled WGS sequence"/>
</dbReference>
<sequence length="135" mass="15113">AFIPANNIFSSIHASLSPDRNDQTPPPNNARPQNAAENHISNQPRRASQDQQMNDMFSTMLTLLRQQTARLSYVEQNQQTAPQMMNNHVQNSLRNVLQDEVSSQQHRTGHRGLQTEAIVNTNGNNAQVNNETGIV</sequence>
<evidence type="ECO:0000313" key="3">
    <source>
        <dbReference type="Proteomes" id="UP000265520"/>
    </source>
</evidence>
<evidence type="ECO:0000256" key="1">
    <source>
        <dbReference type="SAM" id="MobiDB-lite"/>
    </source>
</evidence>
<dbReference type="EMBL" id="LXQA010226780">
    <property type="protein sequence ID" value="MCI35761.1"/>
    <property type="molecule type" value="Genomic_DNA"/>
</dbReference>
<proteinExistence type="predicted"/>
<feature type="compositionally biased region" description="Polar residues" evidence="1">
    <location>
        <begin position="39"/>
        <end position="52"/>
    </location>
</feature>
<accession>A0A392RGR1</accession>
<reference evidence="2 3" key="1">
    <citation type="journal article" date="2018" name="Front. Plant Sci.">
        <title>Red Clover (Trifolium pratense) and Zigzag Clover (T. medium) - A Picture of Genomic Similarities and Differences.</title>
        <authorList>
            <person name="Dluhosova J."/>
            <person name="Istvanek J."/>
            <person name="Nedelnik J."/>
            <person name="Repkova J."/>
        </authorList>
    </citation>
    <scope>NUCLEOTIDE SEQUENCE [LARGE SCALE GENOMIC DNA]</scope>
    <source>
        <strain evidence="3">cv. 10/8</strain>
        <tissue evidence="2">Leaf</tissue>
    </source>
</reference>
<name>A0A392RGR1_9FABA</name>
<feature type="non-terminal residue" evidence="2">
    <location>
        <position position="135"/>
    </location>
</feature>
<protein>
    <submittedName>
        <fullName evidence="2">Uncharacterized protein</fullName>
    </submittedName>
</protein>
<keyword evidence="3" id="KW-1185">Reference proteome</keyword>
<comment type="caution">
    <text evidence="2">The sequence shown here is derived from an EMBL/GenBank/DDBJ whole genome shotgun (WGS) entry which is preliminary data.</text>
</comment>